<name>A0A0A9D997_ARUDO</name>
<reference evidence="1" key="1">
    <citation type="submission" date="2014-09" db="EMBL/GenBank/DDBJ databases">
        <authorList>
            <person name="Magalhaes I.L.F."/>
            <person name="Oliveira U."/>
            <person name="Santos F.R."/>
            <person name="Vidigal T.H.D.A."/>
            <person name="Brescovit A.D."/>
            <person name="Santos A.J."/>
        </authorList>
    </citation>
    <scope>NUCLEOTIDE SEQUENCE</scope>
    <source>
        <tissue evidence="1">Shoot tissue taken approximately 20 cm above the soil surface</tissue>
    </source>
</reference>
<dbReference type="EMBL" id="GBRH01214637">
    <property type="protein sequence ID" value="JAD83258.1"/>
    <property type="molecule type" value="Transcribed_RNA"/>
</dbReference>
<evidence type="ECO:0000313" key="1">
    <source>
        <dbReference type="EMBL" id="JAD83258.1"/>
    </source>
</evidence>
<protein>
    <submittedName>
        <fullName evidence="1">Uncharacterized protein</fullName>
    </submittedName>
</protein>
<dbReference type="AlphaFoldDB" id="A0A0A9D997"/>
<proteinExistence type="predicted"/>
<reference evidence="1" key="2">
    <citation type="journal article" date="2015" name="Data Brief">
        <title>Shoot transcriptome of the giant reed, Arundo donax.</title>
        <authorList>
            <person name="Barrero R.A."/>
            <person name="Guerrero F.D."/>
            <person name="Moolhuijzen P."/>
            <person name="Goolsby J.A."/>
            <person name="Tidwell J."/>
            <person name="Bellgard S.E."/>
            <person name="Bellgard M.I."/>
        </authorList>
    </citation>
    <scope>NUCLEOTIDE SEQUENCE</scope>
    <source>
        <tissue evidence="1">Shoot tissue taken approximately 20 cm above the soil surface</tissue>
    </source>
</reference>
<organism evidence="1">
    <name type="scientific">Arundo donax</name>
    <name type="common">Giant reed</name>
    <name type="synonym">Donax arundinaceus</name>
    <dbReference type="NCBI Taxonomy" id="35708"/>
    <lineage>
        <taxon>Eukaryota</taxon>
        <taxon>Viridiplantae</taxon>
        <taxon>Streptophyta</taxon>
        <taxon>Embryophyta</taxon>
        <taxon>Tracheophyta</taxon>
        <taxon>Spermatophyta</taxon>
        <taxon>Magnoliopsida</taxon>
        <taxon>Liliopsida</taxon>
        <taxon>Poales</taxon>
        <taxon>Poaceae</taxon>
        <taxon>PACMAD clade</taxon>
        <taxon>Arundinoideae</taxon>
        <taxon>Arundineae</taxon>
        <taxon>Arundo</taxon>
    </lineage>
</organism>
<sequence length="92" mass="10048">MYPSKHTGSIVKVSGLGIAINERCPEVHIGRDAMAYNIPVNGPAEWRQQTSCCAGREEGDEHHVICSNFGGERHRAEEGKPVSEATMREIAS</sequence>
<accession>A0A0A9D997</accession>